<dbReference type="PANTHER" id="PTHR48083:SF1">
    <property type="entry name" value="DEHYDROGENASE, PUTATIVE (AFU_ORTHOLOGUE AFUA_7G06510)-RELATED"/>
    <property type="match status" value="1"/>
</dbReference>
<evidence type="ECO:0000256" key="1">
    <source>
        <dbReference type="ARBA" id="ARBA00001974"/>
    </source>
</evidence>
<evidence type="ECO:0000256" key="2">
    <source>
        <dbReference type="ARBA" id="ARBA00009347"/>
    </source>
</evidence>
<dbReference type="InterPro" id="IPR036250">
    <property type="entry name" value="AcylCo_DH-like_C"/>
</dbReference>
<dbReference type="GO" id="GO:0003995">
    <property type="term" value="F:acyl-CoA dehydrogenase activity"/>
    <property type="evidence" value="ECO:0007669"/>
    <property type="project" value="TreeGrafter"/>
</dbReference>
<evidence type="ECO:0000259" key="9">
    <source>
        <dbReference type="Pfam" id="PF02770"/>
    </source>
</evidence>
<evidence type="ECO:0000259" key="10">
    <source>
        <dbReference type="Pfam" id="PF02771"/>
    </source>
</evidence>
<dbReference type="Pfam" id="PF02770">
    <property type="entry name" value="Acyl-CoA_dh_M"/>
    <property type="match status" value="1"/>
</dbReference>
<dbReference type="FunFam" id="2.40.110.10:FF:000002">
    <property type="entry name" value="Acyl-CoA dehydrogenase fadE12"/>
    <property type="match status" value="1"/>
</dbReference>
<comment type="caution">
    <text evidence="11">The sequence shown here is derived from an EMBL/GenBank/DDBJ whole genome shotgun (WGS) entry which is preliminary data.</text>
</comment>
<comment type="similarity">
    <text evidence="2 7">Belongs to the acyl-CoA dehydrogenase family.</text>
</comment>
<dbReference type="Pfam" id="PF02771">
    <property type="entry name" value="Acyl-CoA_dh_N"/>
    <property type="match status" value="1"/>
</dbReference>
<dbReference type="SUPFAM" id="SSF56645">
    <property type="entry name" value="Acyl-CoA dehydrogenase NM domain-like"/>
    <property type="match status" value="1"/>
</dbReference>
<dbReference type="PANTHER" id="PTHR48083">
    <property type="entry name" value="MEDIUM-CHAIN SPECIFIC ACYL-COA DEHYDROGENASE, MITOCHONDRIAL-RELATED"/>
    <property type="match status" value="1"/>
</dbReference>
<keyword evidence="4 7" id="KW-0274">FAD</keyword>
<evidence type="ECO:0000256" key="3">
    <source>
        <dbReference type="ARBA" id="ARBA00022630"/>
    </source>
</evidence>
<dbReference type="RefSeq" id="WP_170193107.1">
    <property type="nucleotide sequence ID" value="NZ_JABBNB010000004.1"/>
</dbReference>
<proteinExistence type="inferred from homology"/>
<feature type="domain" description="Acyl-CoA dehydrogenase/oxidase C-terminal" evidence="8">
    <location>
        <begin position="234"/>
        <end position="373"/>
    </location>
</feature>
<evidence type="ECO:0000256" key="6">
    <source>
        <dbReference type="ARBA" id="ARBA00052546"/>
    </source>
</evidence>
<keyword evidence="5 7" id="KW-0560">Oxidoreductase</keyword>
<dbReference type="FunFam" id="1.20.140.10:FF:000012">
    <property type="entry name" value="Acyl-CoA dehydrogenase fadE12"/>
    <property type="match status" value="1"/>
</dbReference>
<dbReference type="CDD" id="cd00567">
    <property type="entry name" value="ACAD"/>
    <property type="match status" value="1"/>
</dbReference>
<reference evidence="11 12" key="1">
    <citation type="submission" date="2020-04" db="EMBL/GenBank/DDBJ databases">
        <title>Gordonia sp. nov. TBRC 11910.</title>
        <authorList>
            <person name="Suriyachadkun C."/>
        </authorList>
    </citation>
    <scope>NUCLEOTIDE SEQUENCE [LARGE SCALE GENOMIC DNA]</scope>
    <source>
        <strain evidence="11 12">TBRC 11910</strain>
    </source>
</reference>
<dbReference type="InterPro" id="IPR037069">
    <property type="entry name" value="AcylCoA_DH/ox_N_sf"/>
</dbReference>
<dbReference type="InterPro" id="IPR009100">
    <property type="entry name" value="AcylCoA_DH/oxidase_NM_dom_sf"/>
</dbReference>
<evidence type="ECO:0000256" key="5">
    <source>
        <dbReference type="ARBA" id="ARBA00023002"/>
    </source>
</evidence>
<name>A0A848KUR4_9ACTN</name>
<comment type="catalytic activity">
    <reaction evidence="6">
        <text>a 2,3-saturated acyl-CoA + A = a 2,3-dehydroacyl-CoA + AH2</text>
        <dbReference type="Rhea" id="RHEA:48608"/>
        <dbReference type="ChEBI" id="CHEBI:13193"/>
        <dbReference type="ChEBI" id="CHEBI:17499"/>
        <dbReference type="ChEBI" id="CHEBI:60015"/>
        <dbReference type="ChEBI" id="CHEBI:65111"/>
    </reaction>
</comment>
<dbReference type="Pfam" id="PF00441">
    <property type="entry name" value="Acyl-CoA_dh_1"/>
    <property type="match status" value="1"/>
</dbReference>
<gene>
    <name evidence="11" type="ORF">HH308_05120</name>
</gene>
<dbReference type="Gene3D" id="1.20.140.10">
    <property type="entry name" value="Butyryl-CoA Dehydrogenase, subunit A, domain 3"/>
    <property type="match status" value="1"/>
</dbReference>
<organism evidence="11 12">
    <name type="scientific">Gordonia asplenii</name>
    <dbReference type="NCBI Taxonomy" id="2725283"/>
    <lineage>
        <taxon>Bacteria</taxon>
        <taxon>Bacillati</taxon>
        <taxon>Actinomycetota</taxon>
        <taxon>Actinomycetes</taxon>
        <taxon>Mycobacteriales</taxon>
        <taxon>Gordoniaceae</taxon>
        <taxon>Gordonia</taxon>
    </lineage>
</organism>
<evidence type="ECO:0000313" key="11">
    <source>
        <dbReference type="EMBL" id="NMO00595.1"/>
    </source>
</evidence>
<evidence type="ECO:0000256" key="7">
    <source>
        <dbReference type="RuleBase" id="RU362125"/>
    </source>
</evidence>
<evidence type="ECO:0000256" key="4">
    <source>
        <dbReference type="ARBA" id="ARBA00022827"/>
    </source>
</evidence>
<dbReference type="GO" id="GO:0033539">
    <property type="term" value="P:fatty acid beta-oxidation using acyl-CoA dehydrogenase"/>
    <property type="evidence" value="ECO:0007669"/>
    <property type="project" value="TreeGrafter"/>
</dbReference>
<evidence type="ECO:0000313" key="12">
    <source>
        <dbReference type="Proteomes" id="UP000550729"/>
    </source>
</evidence>
<dbReference type="InterPro" id="IPR006091">
    <property type="entry name" value="Acyl-CoA_Oxase/DH_mid-dom"/>
</dbReference>
<dbReference type="InterPro" id="IPR009075">
    <property type="entry name" value="AcylCo_DH/oxidase_C"/>
</dbReference>
<dbReference type="InterPro" id="IPR013786">
    <property type="entry name" value="AcylCoA_DH/ox_N"/>
</dbReference>
<dbReference type="InterPro" id="IPR050741">
    <property type="entry name" value="Acyl-CoA_dehydrogenase"/>
</dbReference>
<dbReference type="PIRSF" id="PIRSF016578">
    <property type="entry name" value="HsaA"/>
    <property type="match status" value="1"/>
</dbReference>
<dbReference type="AlphaFoldDB" id="A0A848KUR4"/>
<keyword evidence="12" id="KW-1185">Reference proteome</keyword>
<evidence type="ECO:0000259" key="8">
    <source>
        <dbReference type="Pfam" id="PF00441"/>
    </source>
</evidence>
<dbReference type="Gene3D" id="1.10.540.10">
    <property type="entry name" value="Acyl-CoA dehydrogenase/oxidase, N-terminal domain"/>
    <property type="match status" value="1"/>
</dbReference>
<protein>
    <submittedName>
        <fullName evidence="11">Acyl-CoA/acyl-ACP dehydrogenase</fullName>
    </submittedName>
</protein>
<feature type="domain" description="Acyl-CoA oxidase/dehydrogenase middle" evidence="9">
    <location>
        <begin position="127"/>
        <end position="222"/>
    </location>
</feature>
<dbReference type="Proteomes" id="UP000550729">
    <property type="component" value="Unassembled WGS sequence"/>
</dbReference>
<dbReference type="GO" id="GO:0005737">
    <property type="term" value="C:cytoplasm"/>
    <property type="evidence" value="ECO:0007669"/>
    <property type="project" value="TreeGrafter"/>
</dbReference>
<comment type="cofactor">
    <cofactor evidence="1 7">
        <name>FAD</name>
        <dbReference type="ChEBI" id="CHEBI:57692"/>
    </cofactor>
</comment>
<keyword evidence="3 7" id="KW-0285">Flavoprotein</keyword>
<dbReference type="EMBL" id="JABBNB010000004">
    <property type="protein sequence ID" value="NMO00595.1"/>
    <property type="molecule type" value="Genomic_DNA"/>
</dbReference>
<dbReference type="GO" id="GO:0050660">
    <property type="term" value="F:flavin adenine dinucleotide binding"/>
    <property type="evidence" value="ECO:0007669"/>
    <property type="project" value="InterPro"/>
</dbReference>
<accession>A0A848KUR4</accession>
<feature type="domain" description="Acyl-CoA dehydrogenase/oxidase N-terminal" evidence="10">
    <location>
        <begin position="11"/>
        <end position="122"/>
    </location>
</feature>
<sequence length="389" mass="41016">MTTAANAFDENEDHRAIRAAVGAITDKFGGAYFAERAASHEPTTELWKALADSGFIGINLPEEYGGGGAGMTELALVCEETAAHGCPLLLLLVSSAISGELIAKYGSAEQKQRWLPAMASGETKVVFAITEPDAGSNTHQISTSAVADGDDYILNGTKYYISGVDEADALVVVTRTGVDETTGRGLLSLFVVPTDSPGLIKQRLPVAVSVPEKQFTLHFDDVRLPADALIGEVNEGFRQVFDGLNPERITGAAVCVGIGRYAVAKGAEYARNRAVWGQPIGAHQGVAHPLAKAKIEVDLAALATARAAWLYETGRSAGEASNIAKYAAAEAAINAVDTAIQTHGGNGLSVDFGLIPQWGLARLLRIAPVSREMILNYVAQHSLSLPRSY</sequence>
<dbReference type="InterPro" id="IPR046373">
    <property type="entry name" value="Acyl-CoA_Oxase/DH_mid-dom_sf"/>
</dbReference>
<dbReference type="SUPFAM" id="SSF47203">
    <property type="entry name" value="Acyl-CoA dehydrogenase C-terminal domain-like"/>
    <property type="match status" value="1"/>
</dbReference>
<dbReference type="Gene3D" id="2.40.110.10">
    <property type="entry name" value="Butyryl-CoA Dehydrogenase, subunit A, domain 2"/>
    <property type="match status" value="1"/>
</dbReference>